<evidence type="ECO:0000256" key="2">
    <source>
        <dbReference type="ARBA" id="ARBA00009881"/>
    </source>
</evidence>
<dbReference type="Pfam" id="PF03060">
    <property type="entry name" value="NMO"/>
    <property type="match status" value="1"/>
</dbReference>
<dbReference type="SUPFAM" id="SSF51412">
    <property type="entry name" value="Inosine monophosphate dehydrogenase (IMPDH)"/>
    <property type="match status" value="1"/>
</dbReference>
<evidence type="ECO:0000313" key="11">
    <source>
        <dbReference type="Proteomes" id="UP001500729"/>
    </source>
</evidence>
<dbReference type="CDD" id="cd04730">
    <property type="entry name" value="NPD_like"/>
    <property type="match status" value="1"/>
</dbReference>
<proteinExistence type="inferred from homology"/>
<dbReference type="PANTHER" id="PTHR42747">
    <property type="entry name" value="NITRONATE MONOOXYGENASE-RELATED"/>
    <property type="match status" value="1"/>
</dbReference>
<dbReference type="GO" id="GO:0004497">
    <property type="term" value="F:monooxygenase activity"/>
    <property type="evidence" value="ECO:0007669"/>
    <property type="project" value="UniProtKB-KW"/>
</dbReference>
<comment type="similarity">
    <text evidence="2">Belongs to the nitronate monooxygenase family. NMO class I subfamily.</text>
</comment>
<dbReference type="PANTHER" id="PTHR42747:SF3">
    <property type="entry name" value="NITRONATE MONOOXYGENASE-RELATED"/>
    <property type="match status" value="1"/>
</dbReference>
<keyword evidence="5" id="KW-0288">FMN</keyword>
<sequence>MPTRNPLAGVVEITCAVHDGVLRPPWGGISVPGMIAERAVPVIAAPMAGGISTPELAAAVSSAGGFGFLAAGYLTEEALGVQIARTRELTDEPFGVNLFVPGERRDVDLDAYRAAVDEEAGRYGARAGTGHWDDDLYQAKVELVLQQRVPVVSFTFGAPEKSTLDRLHEAGAEVAVTVTTPREARIAADLGADLLCVQGFEAGGHRATFEDDGRSPGGGPLYGLLAALRTVSAEVDLPLVATGGLVHGADVAAVLSAGAVAAQLGTAFLVCEEAGTQTTQRMAIAAGNRETALTRAFSGRPARGLVNRFLTEHSDDAPAAYPQLHNLTKPMRGAAGKAGDPEAMSLWAGQTYAQARPTTASELVRLLTEEAREALDSARRRL</sequence>
<dbReference type="EMBL" id="BAAAGS010000002">
    <property type="protein sequence ID" value="GAA0509197.1"/>
    <property type="molecule type" value="Genomic_DNA"/>
</dbReference>
<dbReference type="Proteomes" id="UP001500729">
    <property type="component" value="Unassembled WGS sequence"/>
</dbReference>
<accession>A0ABN1C1K8</accession>
<protein>
    <recommendedName>
        <fullName evidence="8">Propionate 3-nitronate monooxygenase</fullName>
    </recommendedName>
</protein>
<evidence type="ECO:0000256" key="4">
    <source>
        <dbReference type="ARBA" id="ARBA00022630"/>
    </source>
</evidence>
<evidence type="ECO:0000256" key="6">
    <source>
        <dbReference type="ARBA" id="ARBA00023002"/>
    </source>
</evidence>
<dbReference type="Gene3D" id="3.20.20.70">
    <property type="entry name" value="Aldolase class I"/>
    <property type="match status" value="1"/>
</dbReference>
<dbReference type="InterPro" id="IPR013785">
    <property type="entry name" value="Aldolase_TIM"/>
</dbReference>
<evidence type="ECO:0000313" key="10">
    <source>
        <dbReference type="EMBL" id="GAA0509197.1"/>
    </source>
</evidence>
<reference evidence="10 11" key="1">
    <citation type="journal article" date="2019" name="Int. J. Syst. Evol. Microbiol.">
        <title>The Global Catalogue of Microorganisms (GCM) 10K type strain sequencing project: providing services to taxonomists for standard genome sequencing and annotation.</title>
        <authorList>
            <consortium name="The Broad Institute Genomics Platform"/>
            <consortium name="The Broad Institute Genome Sequencing Center for Infectious Disease"/>
            <person name="Wu L."/>
            <person name="Ma J."/>
        </authorList>
    </citation>
    <scope>NUCLEOTIDE SEQUENCE [LARGE SCALE GENOMIC DNA]</scope>
    <source>
        <strain evidence="10 11">JCM 10303</strain>
    </source>
</reference>
<evidence type="ECO:0000256" key="9">
    <source>
        <dbReference type="ARBA" id="ARBA00049401"/>
    </source>
</evidence>
<dbReference type="InterPro" id="IPR004136">
    <property type="entry name" value="NMO"/>
</dbReference>
<organism evidence="10 11">
    <name type="scientific">Saccharopolyspora erythraea</name>
    <name type="common">Streptomyces erythraeus</name>
    <dbReference type="NCBI Taxonomy" id="1836"/>
    <lineage>
        <taxon>Bacteria</taxon>
        <taxon>Bacillati</taxon>
        <taxon>Actinomycetota</taxon>
        <taxon>Actinomycetes</taxon>
        <taxon>Pseudonocardiales</taxon>
        <taxon>Pseudonocardiaceae</taxon>
        <taxon>Saccharopolyspora</taxon>
    </lineage>
</organism>
<evidence type="ECO:0000256" key="8">
    <source>
        <dbReference type="ARBA" id="ARBA00031155"/>
    </source>
</evidence>
<evidence type="ECO:0000256" key="7">
    <source>
        <dbReference type="ARBA" id="ARBA00023033"/>
    </source>
</evidence>
<gene>
    <name evidence="10" type="ORF">GCM10009533_05000</name>
</gene>
<keyword evidence="4" id="KW-0285">Flavoprotein</keyword>
<evidence type="ECO:0000256" key="3">
    <source>
        <dbReference type="ARBA" id="ARBA00022575"/>
    </source>
</evidence>
<name>A0ABN1C1K8_SACER</name>
<comment type="cofactor">
    <cofactor evidence="1">
        <name>FMN</name>
        <dbReference type="ChEBI" id="CHEBI:58210"/>
    </cofactor>
</comment>
<evidence type="ECO:0000256" key="1">
    <source>
        <dbReference type="ARBA" id="ARBA00001917"/>
    </source>
</evidence>
<evidence type="ECO:0000256" key="5">
    <source>
        <dbReference type="ARBA" id="ARBA00022643"/>
    </source>
</evidence>
<keyword evidence="6" id="KW-0560">Oxidoreductase</keyword>
<comment type="catalytic activity">
    <reaction evidence="9">
        <text>3 propionate 3-nitronate + 3 O2 + H2O = 3 3-oxopropanoate + 2 nitrate + nitrite + H2O2 + 3 H(+)</text>
        <dbReference type="Rhea" id="RHEA:57332"/>
        <dbReference type="ChEBI" id="CHEBI:15377"/>
        <dbReference type="ChEBI" id="CHEBI:15378"/>
        <dbReference type="ChEBI" id="CHEBI:15379"/>
        <dbReference type="ChEBI" id="CHEBI:16240"/>
        <dbReference type="ChEBI" id="CHEBI:16301"/>
        <dbReference type="ChEBI" id="CHEBI:17632"/>
        <dbReference type="ChEBI" id="CHEBI:33190"/>
        <dbReference type="ChEBI" id="CHEBI:136067"/>
    </reaction>
</comment>
<comment type="caution">
    <text evidence="10">The sequence shown here is derived from an EMBL/GenBank/DDBJ whole genome shotgun (WGS) entry which is preliminary data.</text>
</comment>
<keyword evidence="7 10" id="KW-0503">Monooxygenase</keyword>
<keyword evidence="3" id="KW-0216">Detoxification</keyword>
<keyword evidence="11" id="KW-1185">Reference proteome</keyword>